<accession>A0A1T4KAR5</accession>
<dbReference type="EMBL" id="FUWR01000001">
    <property type="protein sequence ID" value="SJZ39476.1"/>
    <property type="molecule type" value="Genomic_DNA"/>
</dbReference>
<dbReference type="GO" id="GO:0016758">
    <property type="term" value="F:hexosyltransferase activity"/>
    <property type="evidence" value="ECO:0007669"/>
    <property type="project" value="InterPro"/>
</dbReference>
<keyword evidence="2" id="KW-0328">Glycosyltransferase</keyword>
<feature type="domain" description="Glycosyl transferase family 1" evidence="4">
    <location>
        <begin position="263"/>
        <end position="360"/>
    </location>
</feature>
<gene>
    <name evidence="6" type="ORF">SAMN02745119_00438</name>
</gene>
<dbReference type="Pfam" id="PF06925">
    <property type="entry name" value="MGDG_synth"/>
    <property type="match status" value="1"/>
</dbReference>
<dbReference type="InterPro" id="IPR050519">
    <property type="entry name" value="Glycosyltransf_28_UgtP"/>
</dbReference>
<dbReference type="GO" id="GO:0009247">
    <property type="term" value="P:glycolipid biosynthetic process"/>
    <property type="evidence" value="ECO:0007669"/>
    <property type="project" value="InterPro"/>
</dbReference>
<dbReference type="PANTHER" id="PTHR43025:SF3">
    <property type="entry name" value="MONOGALACTOSYLDIACYLGLYCEROL SYNTHASE 1, CHLOROPLASTIC"/>
    <property type="match status" value="1"/>
</dbReference>
<dbReference type="Gene3D" id="3.40.50.2000">
    <property type="entry name" value="Glycogen Phosphorylase B"/>
    <property type="match status" value="1"/>
</dbReference>
<name>A0A1T4KAR5_9BACT</name>
<dbReference type="InterPro" id="IPR009695">
    <property type="entry name" value="Diacylglyc_glucosyltr_N"/>
</dbReference>
<dbReference type="RefSeq" id="WP_078788725.1">
    <property type="nucleotide sequence ID" value="NZ_FUWR01000001.1"/>
</dbReference>
<dbReference type="AlphaFoldDB" id="A0A1T4KAR5"/>
<dbReference type="STRING" id="115783.SAMN02745119_00438"/>
<reference evidence="7" key="1">
    <citation type="submission" date="2017-02" db="EMBL/GenBank/DDBJ databases">
        <authorList>
            <person name="Varghese N."/>
            <person name="Submissions S."/>
        </authorList>
    </citation>
    <scope>NUCLEOTIDE SEQUENCE [LARGE SCALE GENOMIC DNA]</scope>
    <source>
        <strain evidence="7">ATCC BAA-34</strain>
    </source>
</reference>
<evidence type="ECO:0000313" key="6">
    <source>
        <dbReference type="EMBL" id="SJZ39476.1"/>
    </source>
</evidence>
<dbReference type="OrthoDB" id="9810950at2"/>
<comment type="similarity">
    <text evidence="1">Belongs to the glycosyltransferase 28 family.</text>
</comment>
<evidence type="ECO:0000259" key="4">
    <source>
        <dbReference type="Pfam" id="PF00534"/>
    </source>
</evidence>
<dbReference type="Proteomes" id="UP000190102">
    <property type="component" value="Unassembled WGS sequence"/>
</dbReference>
<dbReference type="Pfam" id="PF00534">
    <property type="entry name" value="Glycos_transf_1"/>
    <property type="match status" value="1"/>
</dbReference>
<proteinExistence type="inferred from homology"/>
<protein>
    <submittedName>
        <fullName evidence="6">Monogalactosyldiacylglycerol synthase</fullName>
    </submittedName>
</protein>
<dbReference type="PANTHER" id="PTHR43025">
    <property type="entry name" value="MONOGALACTOSYLDIACYLGLYCEROL SYNTHASE"/>
    <property type="match status" value="1"/>
</dbReference>
<organism evidence="6 7">
    <name type="scientific">Trichlorobacter thiogenes</name>
    <dbReference type="NCBI Taxonomy" id="115783"/>
    <lineage>
        <taxon>Bacteria</taxon>
        <taxon>Pseudomonadati</taxon>
        <taxon>Thermodesulfobacteriota</taxon>
        <taxon>Desulfuromonadia</taxon>
        <taxon>Geobacterales</taxon>
        <taxon>Geobacteraceae</taxon>
        <taxon>Trichlorobacter</taxon>
    </lineage>
</organism>
<keyword evidence="3" id="KW-0808">Transferase</keyword>
<evidence type="ECO:0000313" key="7">
    <source>
        <dbReference type="Proteomes" id="UP000190102"/>
    </source>
</evidence>
<evidence type="ECO:0000256" key="1">
    <source>
        <dbReference type="ARBA" id="ARBA00006962"/>
    </source>
</evidence>
<dbReference type="GO" id="GO:0016020">
    <property type="term" value="C:membrane"/>
    <property type="evidence" value="ECO:0007669"/>
    <property type="project" value="GOC"/>
</dbReference>
<evidence type="ECO:0000259" key="5">
    <source>
        <dbReference type="Pfam" id="PF06925"/>
    </source>
</evidence>
<keyword evidence="7" id="KW-1185">Reference proteome</keyword>
<dbReference type="SUPFAM" id="SSF53756">
    <property type="entry name" value="UDP-Glycosyltransferase/glycogen phosphorylase"/>
    <property type="match status" value="1"/>
</dbReference>
<evidence type="ECO:0000256" key="3">
    <source>
        <dbReference type="ARBA" id="ARBA00022679"/>
    </source>
</evidence>
<feature type="domain" description="Diacylglycerol glucosyltransferase N-terminal" evidence="5">
    <location>
        <begin position="22"/>
        <end position="190"/>
    </location>
</feature>
<dbReference type="InterPro" id="IPR001296">
    <property type="entry name" value="Glyco_trans_1"/>
</dbReference>
<evidence type="ECO:0000256" key="2">
    <source>
        <dbReference type="ARBA" id="ARBA00022676"/>
    </source>
</evidence>
<sequence length="383" mass="42157">MSSQTPAKKKLVIFSVSAGAGHVRAAQALVAAAKQSYPAVEAVHVDLMELVPQLFRKVYADSYLKVVERHPALWGYLYDKSDHEKADSGLNKLRRAIERLNTRKLGSLLREMQPDYVICTHFLPAELLSRKIRAGKFNAPVWVQVTDFDFHALWIQQQMSGYFAAHDEVAWRMAERGIPADTIHVTGIPIMPAFDRQYDRATCAAEFGLDPNRTTLLMMSGGMGVGGIEQLAERLLHLKGDFQIVALAGRNEKLLTDLKVVAMQHPGRLFPLGFINVIERVMAASDLAITKPGGLTTSECLAVGLPMIVVSPIPGQEERNADFLLENGAALKACDAGALAWRVQHLLDNPKRLDSLRRNALNCGRPDAARRVLATVLGEAPQP</sequence>